<evidence type="ECO:0000313" key="2">
    <source>
        <dbReference type="EMBL" id="AZN30450.1"/>
    </source>
</evidence>
<evidence type="ECO:0000313" key="3">
    <source>
        <dbReference type="Proteomes" id="UP000270021"/>
    </source>
</evidence>
<keyword evidence="1" id="KW-0812">Transmembrane</keyword>
<organism evidence="2 3">
    <name type="scientific">Flaviflexus salsibiostraticola</name>
    <dbReference type="NCBI Taxonomy" id="1282737"/>
    <lineage>
        <taxon>Bacteria</taxon>
        <taxon>Bacillati</taxon>
        <taxon>Actinomycetota</taxon>
        <taxon>Actinomycetes</taxon>
        <taxon>Actinomycetales</taxon>
        <taxon>Actinomycetaceae</taxon>
        <taxon>Flaviflexus</taxon>
    </lineage>
</organism>
<dbReference type="NCBIfam" id="TIGR03816">
    <property type="entry name" value="tadE_like_DECH"/>
    <property type="match status" value="1"/>
</dbReference>
<dbReference type="EMBL" id="CP034438">
    <property type="protein sequence ID" value="AZN30450.1"/>
    <property type="molecule type" value="Genomic_DNA"/>
</dbReference>
<keyword evidence="1" id="KW-0472">Membrane</keyword>
<sequence>MEPPRPHGGVVDDCVRGGTAVTDDRERGSGTVLSVSLIAVLAGVVLVLGSLAAGFDAKHLADSEADFAALAGARTLHDPTASEAPCAAAERVLREAELIACTVRGSRVVVETQKTVTFGLLASWTLTGQAEAGPR</sequence>
<keyword evidence="3" id="KW-1185">Reference proteome</keyword>
<keyword evidence="1" id="KW-1133">Transmembrane helix</keyword>
<dbReference type="Proteomes" id="UP000270021">
    <property type="component" value="Chromosome"/>
</dbReference>
<evidence type="ECO:0000256" key="1">
    <source>
        <dbReference type="SAM" id="Phobius"/>
    </source>
</evidence>
<proteinExistence type="predicted"/>
<feature type="transmembrane region" description="Helical" evidence="1">
    <location>
        <begin position="32"/>
        <end position="55"/>
    </location>
</feature>
<dbReference type="InterPro" id="IPR021202">
    <property type="entry name" value="Rv3654c-like"/>
</dbReference>
<dbReference type="AlphaFoldDB" id="A0A3S8ZAH6"/>
<dbReference type="KEGG" id="fsl:EJO69_09130"/>
<gene>
    <name evidence="2" type="ORF">EJO69_09130</name>
</gene>
<accession>A0A3S8ZAH6</accession>
<name>A0A3S8ZAH6_9ACTO</name>
<reference evidence="2 3" key="1">
    <citation type="submission" date="2018-12" db="EMBL/GenBank/DDBJ databases">
        <title>Complete genome sequence of Flaviflexus salsibiostraticola KCTC 33148.</title>
        <authorList>
            <person name="Bae J.-W."/>
        </authorList>
    </citation>
    <scope>NUCLEOTIDE SEQUENCE [LARGE SCALE GENOMIC DNA]</scope>
    <source>
        <strain evidence="2 3">KCTC 33148</strain>
    </source>
</reference>
<protein>
    <submittedName>
        <fullName evidence="2">Uncharacterized protein</fullName>
    </submittedName>
</protein>